<keyword evidence="3" id="KW-0413">Isomerase</keyword>
<keyword evidence="2" id="KW-0238">DNA-binding</keyword>
<keyword evidence="4" id="KW-0539">Nucleus</keyword>
<dbReference type="GO" id="GO:0003677">
    <property type="term" value="F:DNA binding"/>
    <property type="evidence" value="ECO:0007669"/>
    <property type="project" value="UniProtKB-KW"/>
</dbReference>
<evidence type="ECO:0000313" key="5">
    <source>
        <dbReference type="EMBL" id="CAB3999579.1"/>
    </source>
</evidence>
<dbReference type="GO" id="GO:0043138">
    <property type="term" value="F:3'-5' DNA helicase activity"/>
    <property type="evidence" value="ECO:0007669"/>
    <property type="project" value="TreeGrafter"/>
</dbReference>
<evidence type="ECO:0000313" key="6">
    <source>
        <dbReference type="Proteomes" id="UP001152795"/>
    </source>
</evidence>
<organism evidence="5 6">
    <name type="scientific">Paramuricea clavata</name>
    <name type="common">Red gorgonian</name>
    <name type="synonym">Violescent sea-whip</name>
    <dbReference type="NCBI Taxonomy" id="317549"/>
    <lineage>
        <taxon>Eukaryota</taxon>
        <taxon>Metazoa</taxon>
        <taxon>Cnidaria</taxon>
        <taxon>Anthozoa</taxon>
        <taxon>Octocorallia</taxon>
        <taxon>Malacalcyonacea</taxon>
        <taxon>Plexauridae</taxon>
        <taxon>Paramuricea</taxon>
    </lineage>
</organism>
<proteinExistence type="inferred from homology"/>
<evidence type="ECO:0000256" key="2">
    <source>
        <dbReference type="ARBA" id="ARBA00023125"/>
    </source>
</evidence>
<evidence type="ECO:0000256" key="4">
    <source>
        <dbReference type="ARBA" id="ARBA00023242"/>
    </source>
</evidence>
<dbReference type="PROSITE" id="PS51192">
    <property type="entry name" value="HELICASE_ATP_BIND_1"/>
    <property type="match status" value="1"/>
</dbReference>
<gene>
    <name evidence="5" type="ORF">PACLA_8A080782</name>
</gene>
<dbReference type="OrthoDB" id="6161017at2759"/>
<reference evidence="5" key="1">
    <citation type="submission" date="2020-04" db="EMBL/GenBank/DDBJ databases">
        <authorList>
            <person name="Alioto T."/>
            <person name="Alioto T."/>
            <person name="Gomez Garrido J."/>
        </authorList>
    </citation>
    <scope>NUCLEOTIDE SEQUENCE</scope>
    <source>
        <strain evidence="5">A484AB</strain>
    </source>
</reference>
<keyword evidence="5" id="KW-0347">Helicase</keyword>
<dbReference type="InterPro" id="IPR014001">
    <property type="entry name" value="Helicase_ATP-bd"/>
</dbReference>
<dbReference type="GO" id="GO:0005694">
    <property type="term" value="C:chromosome"/>
    <property type="evidence" value="ECO:0007669"/>
    <property type="project" value="TreeGrafter"/>
</dbReference>
<dbReference type="GO" id="GO:0005634">
    <property type="term" value="C:nucleus"/>
    <property type="evidence" value="ECO:0007669"/>
    <property type="project" value="TreeGrafter"/>
</dbReference>
<feature type="non-terminal residue" evidence="5">
    <location>
        <position position="99"/>
    </location>
</feature>
<dbReference type="GO" id="GO:0005737">
    <property type="term" value="C:cytoplasm"/>
    <property type="evidence" value="ECO:0007669"/>
    <property type="project" value="TreeGrafter"/>
</dbReference>
<name>A0A7D9E1S1_PARCT</name>
<protein>
    <submittedName>
        <fullName evidence="5">DNA helicase</fullName>
    </submittedName>
</protein>
<sequence length="99" mass="11078">VWKEINAHQTVSRKVCAIVVDEAHCILDWGKDFRIDYGNLAVLCATFPNVPVIAMTATATKSDRESMKKILGIKECSEVVGIPDRKNICMRNALELDQM</sequence>
<dbReference type="PANTHER" id="PTHR13710:SF153">
    <property type="entry name" value="RECQ-LIKE DNA HELICASE BLM"/>
    <property type="match status" value="1"/>
</dbReference>
<dbReference type="GO" id="GO:0000724">
    <property type="term" value="P:double-strand break repair via homologous recombination"/>
    <property type="evidence" value="ECO:0007669"/>
    <property type="project" value="TreeGrafter"/>
</dbReference>
<keyword evidence="5" id="KW-0067">ATP-binding</keyword>
<dbReference type="GO" id="GO:0005524">
    <property type="term" value="F:ATP binding"/>
    <property type="evidence" value="ECO:0007669"/>
    <property type="project" value="InterPro"/>
</dbReference>
<evidence type="ECO:0000256" key="1">
    <source>
        <dbReference type="ARBA" id="ARBA00005446"/>
    </source>
</evidence>
<dbReference type="AlphaFoldDB" id="A0A7D9E1S1"/>
<dbReference type="InterPro" id="IPR027417">
    <property type="entry name" value="P-loop_NTPase"/>
</dbReference>
<dbReference type="Proteomes" id="UP001152795">
    <property type="component" value="Unassembled WGS sequence"/>
</dbReference>
<keyword evidence="5" id="KW-0378">Hydrolase</keyword>
<dbReference type="GO" id="GO:0009378">
    <property type="term" value="F:four-way junction helicase activity"/>
    <property type="evidence" value="ECO:0007669"/>
    <property type="project" value="TreeGrafter"/>
</dbReference>
<keyword evidence="5" id="KW-0547">Nucleotide-binding</keyword>
<dbReference type="PANTHER" id="PTHR13710">
    <property type="entry name" value="DNA HELICASE RECQ FAMILY MEMBER"/>
    <property type="match status" value="1"/>
</dbReference>
<evidence type="ECO:0000256" key="3">
    <source>
        <dbReference type="ARBA" id="ARBA00023235"/>
    </source>
</evidence>
<comment type="similarity">
    <text evidence="1">Belongs to the helicase family. RecQ subfamily.</text>
</comment>
<keyword evidence="6" id="KW-1185">Reference proteome</keyword>
<dbReference type="Pfam" id="PF00270">
    <property type="entry name" value="DEAD"/>
    <property type="match status" value="1"/>
</dbReference>
<comment type="caution">
    <text evidence="5">The sequence shown here is derived from an EMBL/GenBank/DDBJ whole genome shotgun (WGS) entry which is preliminary data.</text>
</comment>
<dbReference type="Gene3D" id="3.40.50.300">
    <property type="entry name" value="P-loop containing nucleotide triphosphate hydrolases"/>
    <property type="match status" value="1"/>
</dbReference>
<dbReference type="InterPro" id="IPR011545">
    <property type="entry name" value="DEAD/DEAH_box_helicase_dom"/>
</dbReference>
<dbReference type="SUPFAM" id="SSF52540">
    <property type="entry name" value="P-loop containing nucleoside triphosphate hydrolases"/>
    <property type="match status" value="1"/>
</dbReference>
<accession>A0A7D9E1S1</accession>
<dbReference type="EMBL" id="CACRXK020003617">
    <property type="protein sequence ID" value="CAB3999579.1"/>
    <property type="molecule type" value="Genomic_DNA"/>
</dbReference>